<keyword evidence="3" id="KW-0472">Membrane</keyword>
<dbReference type="InterPro" id="IPR050121">
    <property type="entry name" value="Cytochrome_P450_monoxygenase"/>
</dbReference>
<dbReference type="Gene3D" id="1.10.630.10">
    <property type="entry name" value="Cytochrome P450"/>
    <property type="match status" value="1"/>
</dbReference>
<dbReference type="InterPro" id="IPR002401">
    <property type="entry name" value="Cyt_P450_E_grp-I"/>
</dbReference>
<comment type="similarity">
    <text evidence="1">Belongs to the cytochrome P450 family.</text>
</comment>
<organism evidence="4 5">
    <name type="scientific">Aphanomyces euteiches</name>
    <dbReference type="NCBI Taxonomy" id="100861"/>
    <lineage>
        <taxon>Eukaryota</taxon>
        <taxon>Sar</taxon>
        <taxon>Stramenopiles</taxon>
        <taxon>Oomycota</taxon>
        <taxon>Saprolegniomycetes</taxon>
        <taxon>Saprolegniales</taxon>
        <taxon>Verrucalvaceae</taxon>
        <taxon>Aphanomyces</taxon>
    </lineage>
</organism>
<keyword evidence="2" id="KW-0408">Iron</keyword>
<gene>
    <name evidence="4" type="ORF">Ae201684_012666</name>
</gene>
<evidence type="ECO:0000313" key="5">
    <source>
        <dbReference type="Proteomes" id="UP000481153"/>
    </source>
</evidence>
<keyword evidence="2" id="KW-0479">Metal-binding</keyword>
<dbReference type="AlphaFoldDB" id="A0A6G0WQP8"/>
<dbReference type="EMBL" id="VJMJ01000161">
    <property type="protein sequence ID" value="KAF0729775.1"/>
    <property type="molecule type" value="Genomic_DNA"/>
</dbReference>
<keyword evidence="3" id="KW-1133">Transmembrane helix</keyword>
<dbReference type="GO" id="GO:0016705">
    <property type="term" value="F:oxidoreductase activity, acting on paired donors, with incorporation or reduction of molecular oxygen"/>
    <property type="evidence" value="ECO:0007669"/>
    <property type="project" value="InterPro"/>
</dbReference>
<evidence type="ECO:0000256" key="3">
    <source>
        <dbReference type="SAM" id="Phobius"/>
    </source>
</evidence>
<feature type="transmembrane region" description="Helical" evidence="3">
    <location>
        <begin position="6"/>
        <end position="25"/>
    </location>
</feature>
<evidence type="ECO:0008006" key="6">
    <source>
        <dbReference type="Google" id="ProtNLM"/>
    </source>
</evidence>
<protein>
    <recommendedName>
        <fullName evidence="6">Cytochrome P450</fullName>
    </recommendedName>
</protein>
<dbReference type="InterPro" id="IPR001128">
    <property type="entry name" value="Cyt_P450"/>
</dbReference>
<proteinExistence type="inferred from homology"/>
<keyword evidence="3" id="KW-0812">Transmembrane</keyword>
<accession>A0A6G0WQP8</accession>
<dbReference type="GO" id="GO:0004497">
    <property type="term" value="F:monooxygenase activity"/>
    <property type="evidence" value="ECO:0007669"/>
    <property type="project" value="InterPro"/>
</dbReference>
<comment type="cofactor">
    <cofactor evidence="2">
        <name>heme</name>
        <dbReference type="ChEBI" id="CHEBI:30413"/>
    </cofactor>
</comment>
<feature type="binding site" description="axial binding residue" evidence="2">
    <location>
        <position position="444"/>
    </location>
    <ligand>
        <name>heme</name>
        <dbReference type="ChEBI" id="CHEBI:30413"/>
    </ligand>
    <ligandPart>
        <name>Fe</name>
        <dbReference type="ChEBI" id="CHEBI:18248"/>
    </ligandPart>
</feature>
<evidence type="ECO:0000256" key="2">
    <source>
        <dbReference type="PIRSR" id="PIRSR602401-1"/>
    </source>
</evidence>
<dbReference type="Pfam" id="PF00067">
    <property type="entry name" value="p450"/>
    <property type="match status" value="1"/>
</dbReference>
<comment type="caution">
    <text evidence="4">The sequence shown here is derived from an EMBL/GenBank/DDBJ whole genome shotgun (WGS) entry which is preliminary data.</text>
</comment>
<dbReference type="PRINTS" id="PR00385">
    <property type="entry name" value="P450"/>
</dbReference>
<dbReference type="VEuPathDB" id="FungiDB:AeMF1_016330"/>
<keyword evidence="5" id="KW-1185">Reference proteome</keyword>
<dbReference type="PANTHER" id="PTHR24305:SF166">
    <property type="entry name" value="CYTOCHROME P450 12A4, MITOCHONDRIAL-RELATED"/>
    <property type="match status" value="1"/>
</dbReference>
<dbReference type="InterPro" id="IPR036396">
    <property type="entry name" value="Cyt_P450_sf"/>
</dbReference>
<dbReference type="PRINTS" id="PR00463">
    <property type="entry name" value="EP450I"/>
</dbReference>
<dbReference type="Proteomes" id="UP000481153">
    <property type="component" value="Unassembled WGS sequence"/>
</dbReference>
<sequence length="500" mass="56007">MDAQLILAATTASAILGAFLIRYLLQPHPLDKLPGPKARSFLFGHALDSIGSVADWRNNDTYPEPYLKWAREYGGAYHIRELGMHVLQLTDPKAIQHVLITNAPNYSRDTLFDSYFSDIMFGNGLLSTNGAAHDGMRKILTPLFTTSRIKTFLPIFVNQTKRFCDQLPCDKAINMAEAFQKLTLGVIALAAFGFDFDAHPEAFEAFQASQLEFTPFTLIGIFLIPNFLRWPLPQLLRRRKAHNVLKKVMQDVINQKLTAPTKEATDLLDLILPSATENEALVHTMTFMTAGHETTSTALQWIFPVLSSQPKAVARIRDEYAHVMAQHGSLESWEAVGDLKYTLAVIQEVMRLHAVAYALIQRIAQGDDQVPLSDGTSVFLPKDTAIELNIATINRNPKYWTNAGDFIPERFIEGTDAWNADLALRDGKSHTFYYFPFSLGSMSCMGQKFALIELQIIVSTVASTFDFNLTPNANLRHQFTGIAMRTVNPEMKFNRISPCA</sequence>
<dbReference type="GO" id="GO:0005506">
    <property type="term" value="F:iron ion binding"/>
    <property type="evidence" value="ECO:0007669"/>
    <property type="project" value="InterPro"/>
</dbReference>
<dbReference type="GO" id="GO:0020037">
    <property type="term" value="F:heme binding"/>
    <property type="evidence" value="ECO:0007669"/>
    <property type="project" value="InterPro"/>
</dbReference>
<dbReference type="PANTHER" id="PTHR24305">
    <property type="entry name" value="CYTOCHROME P450"/>
    <property type="match status" value="1"/>
</dbReference>
<dbReference type="SUPFAM" id="SSF48264">
    <property type="entry name" value="Cytochrome P450"/>
    <property type="match status" value="1"/>
</dbReference>
<reference evidence="4 5" key="1">
    <citation type="submission" date="2019-07" db="EMBL/GenBank/DDBJ databases">
        <title>Genomics analysis of Aphanomyces spp. identifies a new class of oomycete effector associated with host adaptation.</title>
        <authorList>
            <person name="Gaulin E."/>
        </authorList>
    </citation>
    <scope>NUCLEOTIDE SEQUENCE [LARGE SCALE GENOMIC DNA]</scope>
    <source>
        <strain evidence="4 5">ATCC 201684</strain>
    </source>
</reference>
<keyword evidence="2" id="KW-0349">Heme</keyword>
<evidence type="ECO:0000313" key="4">
    <source>
        <dbReference type="EMBL" id="KAF0729775.1"/>
    </source>
</evidence>
<name>A0A6G0WQP8_9STRA</name>
<evidence type="ECO:0000256" key="1">
    <source>
        <dbReference type="ARBA" id="ARBA00010617"/>
    </source>
</evidence>